<dbReference type="PROSITE" id="PS50937">
    <property type="entry name" value="HTH_MERR_2"/>
    <property type="match status" value="1"/>
</dbReference>
<dbReference type="Proteomes" id="UP000006643">
    <property type="component" value="Unassembled WGS sequence"/>
</dbReference>
<dbReference type="GeneID" id="9479433"/>
<evidence type="ECO:0000256" key="1">
    <source>
        <dbReference type="SAM" id="Coils"/>
    </source>
</evidence>
<feature type="compositionally biased region" description="Polar residues" evidence="2">
    <location>
        <begin position="163"/>
        <end position="184"/>
    </location>
</feature>
<protein>
    <recommendedName>
        <fullName evidence="3">HTH merR-type domain-containing protein</fullName>
    </recommendedName>
</protein>
<dbReference type="InParanoid" id="D0MUQ8"/>
<dbReference type="AlphaFoldDB" id="D0MUQ8"/>
<feature type="compositionally biased region" description="Low complexity" evidence="2">
    <location>
        <begin position="42"/>
        <end position="55"/>
    </location>
</feature>
<keyword evidence="1" id="KW-0175">Coiled coil</keyword>
<dbReference type="OrthoDB" id="128491at2759"/>
<feature type="region of interest" description="Disordered" evidence="2">
    <location>
        <begin position="31"/>
        <end position="63"/>
    </location>
</feature>
<name>D0MUQ8_PHYIT</name>
<feature type="coiled-coil region" evidence="1">
    <location>
        <begin position="295"/>
        <end position="324"/>
    </location>
</feature>
<evidence type="ECO:0000256" key="2">
    <source>
        <dbReference type="SAM" id="MobiDB-lite"/>
    </source>
</evidence>
<evidence type="ECO:0000259" key="3">
    <source>
        <dbReference type="PROSITE" id="PS50937"/>
    </source>
</evidence>
<evidence type="ECO:0000313" key="4">
    <source>
        <dbReference type="EMBL" id="EEY61705.1"/>
    </source>
</evidence>
<feature type="domain" description="HTH merR-type" evidence="3">
    <location>
        <begin position="1"/>
        <end position="17"/>
    </location>
</feature>
<dbReference type="eggNOG" id="ENOG502SDPF">
    <property type="taxonomic scope" value="Eukaryota"/>
</dbReference>
<proteinExistence type="predicted"/>
<evidence type="ECO:0000313" key="5">
    <source>
        <dbReference type="Proteomes" id="UP000006643"/>
    </source>
</evidence>
<accession>D0MUQ8</accession>
<sequence length="351" mass="38731">MRNDGMPVKDIAEQMRCSTNYIYRVLRKANSTEPNKKKQRISDSNAPASNAAAASTVAQRTDVEEGRDQLLEDLTDSSASLLCAVDSMEVSAYDPIPMPKSVRGAERRAQSQVRQDAVNASVAFGADANVNCNVAKPQAAQSSEEFWLLPDAAPSTCRPGSPMSKTASSNASRANQVQLQSLTRQKSRASTKTTSAPATSSSLLVSLHVPRSRSELTHNSRASPDGLNDILKLIKDEIRRLEGMNQSDIYDAQLLQMLVKFHAEMLLVQLQKTLSVGDSSKRARDEGKETNRLLRQKLAKEIALLNVQADRERLELEREQIRHKTTSMICRKTLLDANASPIDVDQLFPRN</sequence>
<gene>
    <name evidence="4" type="ORF">PITG_02041</name>
</gene>
<dbReference type="EMBL" id="DS028119">
    <property type="protein sequence ID" value="EEY61705.1"/>
    <property type="molecule type" value="Genomic_DNA"/>
</dbReference>
<reference evidence="5" key="1">
    <citation type="journal article" date="2009" name="Nature">
        <title>Genome sequence and analysis of the Irish potato famine pathogen Phytophthora infestans.</title>
        <authorList>
            <consortium name="The Broad Institute Genome Sequencing Platform"/>
            <person name="Haas B.J."/>
            <person name="Kamoun S."/>
            <person name="Zody M.C."/>
            <person name="Jiang R.H."/>
            <person name="Handsaker R.E."/>
            <person name="Cano L.M."/>
            <person name="Grabherr M."/>
            <person name="Kodira C.D."/>
            <person name="Raffaele S."/>
            <person name="Torto-Alalibo T."/>
            <person name="Bozkurt T.O."/>
            <person name="Ah-Fong A.M."/>
            <person name="Alvarado L."/>
            <person name="Anderson V.L."/>
            <person name="Armstrong M.R."/>
            <person name="Avrova A."/>
            <person name="Baxter L."/>
            <person name="Beynon J."/>
            <person name="Boevink P.C."/>
            <person name="Bollmann S.R."/>
            <person name="Bos J.I."/>
            <person name="Bulone V."/>
            <person name="Cai G."/>
            <person name="Cakir C."/>
            <person name="Carrington J.C."/>
            <person name="Chawner M."/>
            <person name="Conti L."/>
            <person name="Costanzo S."/>
            <person name="Ewan R."/>
            <person name="Fahlgren N."/>
            <person name="Fischbach M.A."/>
            <person name="Fugelstad J."/>
            <person name="Gilroy E.M."/>
            <person name="Gnerre S."/>
            <person name="Green P.J."/>
            <person name="Grenville-Briggs L.J."/>
            <person name="Griffith J."/>
            <person name="Grunwald N.J."/>
            <person name="Horn K."/>
            <person name="Horner N.R."/>
            <person name="Hu C.H."/>
            <person name="Huitema E."/>
            <person name="Jeong D.H."/>
            <person name="Jones A.M."/>
            <person name="Jones J.D."/>
            <person name="Jones R.W."/>
            <person name="Karlsson E.K."/>
            <person name="Kunjeti S.G."/>
            <person name="Lamour K."/>
            <person name="Liu Z."/>
            <person name="Ma L."/>
            <person name="Maclean D."/>
            <person name="Chibucos M.C."/>
            <person name="McDonald H."/>
            <person name="McWalters J."/>
            <person name="Meijer H.J."/>
            <person name="Morgan W."/>
            <person name="Morris P.F."/>
            <person name="Munro C.A."/>
            <person name="O'Neill K."/>
            <person name="Ospina-Giraldo M."/>
            <person name="Pinzon A."/>
            <person name="Pritchard L."/>
            <person name="Ramsahoye B."/>
            <person name="Ren Q."/>
            <person name="Restrepo S."/>
            <person name="Roy S."/>
            <person name="Sadanandom A."/>
            <person name="Savidor A."/>
            <person name="Schornack S."/>
            <person name="Schwartz D.C."/>
            <person name="Schumann U.D."/>
            <person name="Schwessinger B."/>
            <person name="Seyer L."/>
            <person name="Sharpe T."/>
            <person name="Silvar C."/>
            <person name="Song J."/>
            <person name="Studholme D.J."/>
            <person name="Sykes S."/>
            <person name="Thines M."/>
            <person name="van de Vondervoort P.J."/>
            <person name="Phuntumart V."/>
            <person name="Wawra S."/>
            <person name="Weide R."/>
            <person name="Win J."/>
            <person name="Young C."/>
            <person name="Zhou S."/>
            <person name="Fry W."/>
            <person name="Meyers B.C."/>
            <person name="van West P."/>
            <person name="Ristaino J."/>
            <person name="Govers F."/>
            <person name="Birch P.R."/>
            <person name="Whisson S.C."/>
            <person name="Judelson H.S."/>
            <person name="Nusbaum C."/>
        </authorList>
    </citation>
    <scope>NUCLEOTIDE SEQUENCE [LARGE SCALE GENOMIC DNA]</scope>
    <source>
        <strain evidence="5">T30-4</strain>
    </source>
</reference>
<dbReference type="HOGENOM" id="CLU_832799_0_0_1"/>
<dbReference type="VEuPathDB" id="FungiDB:PITG_02041"/>
<dbReference type="GO" id="GO:0003677">
    <property type="term" value="F:DNA binding"/>
    <property type="evidence" value="ECO:0007669"/>
    <property type="project" value="InterPro"/>
</dbReference>
<dbReference type="KEGG" id="pif:PITG_02041"/>
<feature type="region of interest" description="Disordered" evidence="2">
    <location>
        <begin position="152"/>
        <end position="203"/>
    </location>
</feature>
<dbReference type="OMA" id="VKFHAEM"/>
<organism evidence="4 5">
    <name type="scientific">Phytophthora infestans (strain T30-4)</name>
    <name type="common">Potato late blight agent</name>
    <dbReference type="NCBI Taxonomy" id="403677"/>
    <lineage>
        <taxon>Eukaryota</taxon>
        <taxon>Sar</taxon>
        <taxon>Stramenopiles</taxon>
        <taxon>Oomycota</taxon>
        <taxon>Peronosporomycetes</taxon>
        <taxon>Peronosporales</taxon>
        <taxon>Peronosporaceae</taxon>
        <taxon>Phytophthora</taxon>
    </lineage>
</organism>
<dbReference type="GO" id="GO:0006355">
    <property type="term" value="P:regulation of DNA-templated transcription"/>
    <property type="evidence" value="ECO:0007669"/>
    <property type="project" value="InterPro"/>
</dbReference>
<dbReference type="Gene3D" id="1.10.10.60">
    <property type="entry name" value="Homeodomain-like"/>
    <property type="match status" value="1"/>
</dbReference>
<dbReference type="RefSeq" id="XP_002908622.1">
    <property type="nucleotide sequence ID" value="XM_002908576.1"/>
</dbReference>
<keyword evidence="5" id="KW-1185">Reference proteome</keyword>
<dbReference type="InterPro" id="IPR000551">
    <property type="entry name" value="MerR-type_HTH_dom"/>
</dbReference>
<feature type="compositionally biased region" description="Low complexity" evidence="2">
    <location>
        <begin position="188"/>
        <end position="203"/>
    </location>
</feature>